<dbReference type="Pfam" id="PF00593">
    <property type="entry name" value="TonB_dep_Rec_b-barrel"/>
    <property type="match status" value="1"/>
</dbReference>
<comment type="subcellular location">
    <subcellularLocation>
        <location evidence="1 12">Cell outer membrane</location>
        <topology evidence="1 12">Multi-pass membrane protein</topology>
    </subcellularLocation>
</comment>
<reference evidence="16 17" key="1">
    <citation type="submission" date="2020-08" db="EMBL/GenBank/DDBJ databases">
        <title>Genomic Encyclopedia of Type Strains, Phase IV (KMG-IV): sequencing the most valuable type-strain genomes for metagenomic binning, comparative biology and taxonomic classification.</title>
        <authorList>
            <person name="Goeker M."/>
        </authorList>
    </citation>
    <scope>NUCLEOTIDE SEQUENCE [LARGE SCALE GENOMIC DNA]</scope>
    <source>
        <strain evidence="16 17">DSM 22368</strain>
    </source>
</reference>
<protein>
    <submittedName>
        <fullName evidence="16">Outer membrane receptor protein involved in Fe transport</fullName>
    </submittedName>
</protein>
<dbReference type="SUPFAM" id="SSF56935">
    <property type="entry name" value="Porins"/>
    <property type="match status" value="1"/>
</dbReference>
<dbReference type="Pfam" id="PF07715">
    <property type="entry name" value="Plug"/>
    <property type="match status" value="1"/>
</dbReference>
<evidence type="ECO:0000256" key="2">
    <source>
        <dbReference type="ARBA" id="ARBA00022448"/>
    </source>
</evidence>
<evidence type="ECO:0000313" key="16">
    <source>
        <dbReference type="EMBL" id="MBB6522853.1"/>
    </source>
</evidence>
<keyword evidence="4" id="KW-0410">Iron transport</keyword>
<evidence type="ECO:0000256" key="3">
    <source>
        <dbReference type="ARBA" id="ARBA00022452"/>
    </source>
</evidence>
<keyword evidence="11 12" id="KW-0998">Cell outer membrane</keyword>
<evidence type="ECO:0000256" key="10">
    <source>
        <dbReference type="ARBA" id="ARBA00023136"/>
    </source>
</evidence>
<dbReference type="RefSeq" id="WP_166845092.1">
    <property type="nucleotide sequence ID" value="NZ_JAAONY010000002.1"/>
</dbReference>
<keyword evidence="16" id="KW-0675">Receptor</keyword>
<keyword evidence="8" id="KW-0406">Ion transport</keyword>
<feature type="domain" description="TonB-dependent receptor-like beta-barrel" evidence="14">
    <location>
        <begin position="233"/>
        <end position="675"/>
    </location>
</feature>
<dbReference type="FunCoup" id="A0A7X0JV54">
    <property type="interactions" value="66"/>
</dbReference>
<evidence type="ECO:0000313" key="17">
    <source>
        <dbReference type="Proteomes" id="UP000528457"/>
    </source>
</evidence>
<keyword evidence="3 12" id="KW-1134">Transmembrane beta strand</keyword>
<evidence type="ECO:0000256" key="11">
    <source>
        <dbReference type="ARBA" id="ARBA00023237"/>
    </source>
</evidence>
<dbReference type="InterPro" id="IPR000531">
    <property type="entry name" value="Beta-barrel_TonB"/>
</dbReference>
<organism evidence="16 17">
    <name type="scientific">Pseudoteredinibacter isoporae</name>
    <dbReference type="NCBI Taxonomy" id="570281"/>
    <lineage>
        <taxon>Bacteria</taxon>
        <taxon>Pseudomonadati</taxon>
        <taxon>Pseudomonadota</taxon>
        <taxon>Gammaproteobacteria</taxon>
        <taxon>Cellvibrionales</taxon>
        <taxon>Cellvibrionaceae</taxon>
        <taxon>Pseudoteredinibacter</taxon>
    </lineage>
</organism>
<dbReference type="PROSITE" id="PS52016">
    <property type="entry name" value="TONB_DEPENDENT_REC_3"/>
    <property type="match status" value="1"/>
</dbReference>
<keyword evidence="5 12" id="KW-0812">Transmembrane</keyword>
<evidence type="ECO:0000256" key="6">
    <source>
        <dbReference type="ARBA" id="ARBA00022729"/>
    </source>
</evidence>
<comment type="similarity">
    <text evidence="12 13">Belongs to the TonB-dependent receptor family.</text>
</comment>
<evidence type="ECO:0000256" key="1">
    <source>
        <dbReference type="ARBA" id="ARBA00004571"/>
    </source>
</evidence>
<gene>
    <name evidence="16" type="ORF">HNR48_003138</name>
</gene>
<dbReference type="InterPro" id="IPR039426">
    <property type="entry name" value="TonB-dep_rcpt-like"/>
</dbReference>
<dbReference type="EMBL" id="JACHHT010000002">
    <property type="protein sequence ID" value="MBB6522853.1"/>
    <property type="molecule type" value="Genomic_DNA"/>
</dbReference>
<dbReference type="InParanoid" id="A0A7X0JV54"/>
<name>A0A7X0JV54_9GAMM</name>
<evidence type="ECO:0000256" key="4">
    <source>
        <dbReference type="ARBA" id="ARBA00022496"/>
    </source>
</evidence>
<dbReference type="PANTHER" id="PTHR32552">
    <property type="entry name" value="FERRICHROME IRON RECEPTOR-RELATED"/>
    <property type="match status" value="1"/>
</dbReference>
<dbReference type="AlphaFoldDB" id="A0A7X0JV54"/>
<dbReference type="InterPro" id="IPR037066">
    <property type="entry name" value="Plug_dom_sf"/>
</dbReference>
<evidence type="ECO:0000256" key="12">
    <source>
        <dbReference type="PROSITE-ProRule" id="PRU01360"/>
    </source>
</evidence>
<dbReference type="Gene3D" id="2.40.170.20">
    <property type="entry name" value="TonB-dependent receptor, beta-barrel domain"/>
    <property type="match status" value="1"/>
</dbReference>
<accession>A0A7X0JV54</accession>
<evidence type="ECO:0000259" key="15">
    <source>
        <dbReference type="Pfam" id="PF07715"/>
    </source>
</evidence>
<evidence type="ECO:0000256" key="5">
    <source>
        <dbReference type="ARBA" id="ARBA00022692"/>
    </source>
</evidence>
<keyword evidence="6" id="KW-0732">Signal</keyword>
<evidence type="ECO:0000256" key="13">
    <source>
        <dbReference type="RuleBase" id="RU003357"/>
    </source>
</evidence>
<feature type="domain" description="TonB-dependent receptor plug" evidence="15">
    <location>
        <begin position="60"/>
        <end position="171"/>
    </location>
</feature>
<dbReference type="InterPro" id="IPR036942">
    <property type="entry name" value="Beta-barrel_TonB_sf"/>
</dbReference>
<dbReference type="Gene3D" id="2.170.130.10">
    <property type="entry name" value="TonB-dependent receptor, plug domain"/>
    <property type="match status" value="1"/>
</dbReference>
<keyword evidence="17" id="KW-1185">Reference proteome</keyword>
<dbReference type="GO" id="GO:0015344">
    <property type="term" value="F:siderophore uptake transmembrane transporter activity"/>
    <property type="evidence" value="ECO:0007669"/>
    <property type="project" value="TreeGrafter"/>
</dbReference>
<proteinExistence type="inferred from homology"/>
<keyword evidence="7" id="KW-0408">Iron</keyword>
<evidence type="ECO:0000256" key="8">
    <source>
        <dbReference type="ARBA" id="ARBA00023065"/>
    </source>
</evidence>
<evidence type="ECO:0000256" key="9">
    <source>
        <dbReference type="ARBA" id="ARBA00023077"/>
    </source>
</evidence>
<evidence type="ECO:0000259" key="14">
    <source>
        <dbReference type="Pfam" id="PF00593"/>
    </source>
</evidence>
<evidence type="ECO:0000256" key="7">
    <source>
        <dbReference type="ARBA" id="ARBA00023004"/>
    </source>
</evidence>
<sequence length="709" mass="79891">MSTFRKDPFSLSRSRVLNTLKTSGVFVLSGLSLAIVAQVQAENEHIEQIIVTAEKTPRPVSELPLTVSQVDQEQLKLIDAVHLNEALARVPGAWISRGNGQEQLTSLRSPVLTGAGSCGEFFIAEDGIASRPSGFCNVNQLFELNTEQAGAIEVIKGPGTVYYGGNALHGVINVLSPEPRQGGEIKLEAGPDDFSRAQLRIGHKSDQHATELRFSGSHDGGYKDDSGYDQQKLALRHDFSGEQWSSKTLFSASNLNQETAGFILGKDSFKNPALKRSNPNPEAYRDASSWRLSSEWRREFGEDASLSITPYARHSEMEFIQHFLPGQALEENEQSSFGLQGKWRQSLSDSLEWTLGAELEVADMELREFQENETDSPSAFLRATIPAGLHYDYQVDSNMLALFSQWRLQLSESTLLDAGLRYERLEYDYDNRTTDGTLKVDGTPCTLFGNVRTCRHARPADREDSFDNVSYQLGLQQNFTEQLSAYVRLANSFRAPQNSELYRLQKGQIQADLDSESLQNLELGLRYFSEQMSVQLAAFAMQKDDFIFRDGDGFYIDEGETKHRGIELDANYALSEQWQLAVAASWAEHLYDNNPDPSLGDIDGNDIDTAPNLQANTRLRWQANEQLLAELEWHYLGDYYLDPQNLHKYSGHSLLNLRLAWQRDSWRLAARMTNLTDRDYAERADFAFGNYRYFVGQGRGLYLSAAYSW</sequence>
<dbReference type="CDD" id="cd01347">
    <property type="entry name" value="ligand_gated_channel"/>
    <property type="match status" value="1"/>
</dbReference>
<comment type="caution">
    <text evidence="16">The sequence shown here is derived from an EMBL/GenBank/DDBJ whole genome shotgun (WGS) entry which is preliminary data.</text>
</comment>
<keyword evidence="2 12" id="KW-0813">Transport</keyword>
<keyword evidence="9 13" id="KW-0798">TonB box</keyword>
<dbReference type="PANTHER" id="PTHR32552:SF68">
    <property type="entry name" value="FERRICHROME OUTER MEMBRANE TRANSPORTER_PHAGE RECEPTOR"/>
    <property type="match status" value="1"/>
</dbReference>
<dbReference type="InterPro" id="IPR012910">
    <property type="entry name" value="Plug_dom"/>
</dbReference>
<keyword evidence="10 12" id="KW-0472">Membrane</keyword>
<dbReference type="Proteomes" id="UP000528457">
    <property type="component" value="Unassembled WGS sequence"/>
</dbReference>
<dbReference type="GO" id="GO:0009279">
    <property type="term" value="C:cell outer membrane"/>
    <property type="evidence" value="ECO:0007669"/>
    <property type="project" value="UniProtKB-SubCell"/>
</dbReference>